<evidence type="ECO:0000256" key="1">
    <source>
        <dbReference type="SAM" id="MobiDB-lite"/>
    </source>
</evidence>
<keyword evidence="3" id="KW-1185">Reference proteome</keyword>
<protein>
    <submittedName>
        <fullName evidence="2">Uncharacterized protein</fullName>
    </submittedName>
</protein>
<proteinExistence type="predicted"/>
<name>A0A7J7M303_9MAGN</name>
<sequence length="609" mass="68872">MEKSTTVLSDRPECVLGKILTCLPIEEAVRTSILASQWRYKWTTLSELVFKYQTINHDKLVNIVDRVLLLHKGDIQMFVLSSFCLKSTPVIDSWLLYLSWNGIKEITLEFKKGEVYKMPSCLFSCQNLSHLKLHGCIIKLPSSSKGFRNLKILCLELKVQGRLKEFLVENATSLDFMDIKLFSSVSKEEHLKKTDHYNLVKVLGSLPAIKELQLWLFIAAEDMDDFFAVLCLLRSSPSIKDLVIFTWSCGNVAVTPVEDDLELPDHLDGSFYQLQTDSWERIGYTHDLYVGGKQHKFDNVDGDRLSLICLIEYVFNALSTLNKDTPPELIDDDTSEDDTFGDDTSTGENSGDSDSVYNEWVVHGYIGEQSDVEFEETQLRLVRPSLEVNEPNVGGRGLIHMLGGSETNNSGPSELPLSELFKLVKKLKKTKTNGPSEAPLENKSMKTRVEAEPQTERARVEPQTTRARVEPQNKRARVEPQTNIGSRKKAQTKKQANKPTQKEKELKEKKNKNKVGEPTKPTNKRAKPSDLPEEELDVLPVVYDSDGKIVIIEEVEKLRMGHRLGVGIKLKTLGKLRMGHRLGVGIRLKTLGLITQMKLRNGLDGQNYI</sequence>
<evidence type="ECO:0000313" key="3">
    <source>
        <dbReference type="Proteomes" id="UP000541444"/>
    </source>
</evidence>
<feature type="region of interest" description="Disordered" evidence="1">
    <location>
        <begin position="430"/>
        <end position="532"/>
    </location>
</feature>
<feature type="compositionally biased region" description="Acidic residues" evidence="1">
    <location>
        <begin position="329"/>
        <end position="341"/>
    </location>
</feature>
<dbReference type="EMBL" id="JACGCM010001798">
    <property type="protein sequence ID" value="KAF6149210.1"/>
    <property type="molecule type" value="Genomic_DNA"/>
</dbReference>
<dbReference type="SUPFAM" id="SSF52047">
    <property type="entry name" value="RNI-like"/>
    <property type="match status" value="1"/>
</dbReference>
<feature type="region of interest" description="Disordered" evidence="1">
    <location>
        <begin position="325"/>
        <end position="355"/>
    </location>
</feature>
<comment type="caution">
    <text evidence="2">The sequence shown here is derived from an EMBL/GenBank/DDBJ whole genome shotgun (WGS) entry which is preliminary data.</text>
</comment>
<accession>A0A7J7M303</accession>
<reference evidence="2 3" key="1">
    <citation type="journal article" date="2020" name="IScience">
        <title>Genome Sequencing of the Endangered Kingdonia uniflora (Circaeasteraceae, Ranunculales) Reveals Potential Mechanisms of Evolutionary Specialization.</title>
        <authorList>
            <person name="Sun Y."/>
            <person name="Deng T."/>
            <person name="Zhang A."/>
            <person name="Moore M.J."/>
            <person name="Landis J.B."/>
            <person name="Lin N."/>
            <person name="Zhang H."/>
            <person name="Zhang X."/>
            <person name="Huang J."/>
            <person name="Zhang X."/>
            <person name="Sun H."/>
            <person name="Wang H."/>
        </authorList>
    </citation>
    <scope>NUCLEOTIDE SEQUENCE [LARGE SCALE GENOMIC DNA]</scope>
    <source>
        <strain evidence="2">TB1705</strain>
        <tissue evidence="2">Leaf</tissue>
    </source>
</reference>
<dbReference type="AlphaFoldDB" id="A0A7J7M303"/>
<dbReference type="PANTHER" id="PTHR31639">
    <property type="entry name" value="F-BOX PROTEIN-LIKE"/>
    <property type="match status" value="1"/>
</dbReference>
<feature type="compositionally biased region" description="Basic and acidic residues" evidence="1">
    <location>
        <begin position="467"/>
        <end position="478"/>
    </location>
</feature>
<organism evidence="2 3">
    <name type="scientific">Kingdonia uniflora</name>
    <dbReference type="NCBI Taxonomy" id="39325"/>
    <lineage>
        <taxon>Eukaryota</taxon>
        <taxon>Viridiplantae</taxon>
        <taxon>Streptophyta</taxon>
        <taxon>Embryophyta</taxon>
        <taxon>Tracheophyta</taxon>
        <taxon>Spermatophyta</taxon>
        <taxon>Magnoliopsida</taxon>
        <taxon>Ranunculales</taxon>
        <taxon>Circaeasteraceae</taxon>
        <taxon>Kingdonia</taxon>
    </lineage>
</organism>
<dbReference type="Proteomes" id="UP000541444">
    <property type="component" value="Unassembled WGS sequence"/>
</dbReference>
<feature type="compositionally biased region" description="Basic residues" evidence="1">
    <location>
        <begin position="486"/>
        <end position="496"/>
    </location>
</feature>
<dbReference type="OrthoDB" id="629734at2759"/>
<evidence type="ECO:0000313" key="2">
    <source>
        <dbReference type="EMBL" id="KAF6149210.1"/>
    </source>
</evidence>
<dbReference type="PANTHER" id="PTHR31639:SF237">
    <property type="entry name" value="F-BOX DOMAIN-CONTAINING PROTEIN"/>
    <property type="match status" value="1"/>
</dbReference>
<gene>
    <name evidence="2" type="ORF">GIB67_026066</name>
</gene>
<feature type="compositionally biased region" description="Basic and acidic residues" evidence="1">
    <location>
        <begin position="443"/>
        <end position="460"/>
    </location>
</feature>